<name>A0A0G4JQ94_9GAMM</name>
<accession>A0A0G4JQ94</accession>
<dbReference type="STRING" id="1109412.BN1221_00496c"/>
<evidence type="ECO:0000313" key="1">
    <source>
        <dbReference type="EMBL" id="CPR14089.1"/>
    </source>
</evidence>
<sequence length="177" mass="19868">MGQAKLDQPRMRRQAKLCLEFARQAKAIDTERLRDIAQANILIKTIVQVRSGLQRQRLFLLRDSKRFSSVLMLSQGGKQLLHGGFLNDFQLPLLQALESVKGGVRQATIAGERSGEIQFEAVRHLAKDGPQLLAHKIGVDIQHAVGKSAVVDRITVMQFPRLKQKDRTRTALVFLPP</sequence>
<evidence type="ECO:0000313" key="2">
    <source>
        <dbReference type="Proteomes" id="UP000044377"/>
    </source>
</evidence>
<keyword evidence="2" id="KW-1185">Reference proteome</keyword>
<reference evidence="2" key="1">
    <citation type="submission" date="2015-01" db="EMBL/GenBank/DDBJ databases">
        <authorList>
            <person name="Paterson Steve"/>
        </authorList>
    </citation>
    <scope>NUCLEOTIDE SEQUENCE [LARGE SCALE GENOMIC DNA]</scope>
    <source>
        <strain evidence="2">OBR1</strain>
    </source>
</reference>
<protein>
    <submittedName>
        <fullName evidence="1">Uncharacterized protein</fullName>
    </submittedName>
</protein>
<gene>
    <name evidence="1" type="ORF">BN1221_00496c</name>
</gene>
<organism evidence="1 2">
    <name type="scientific">Brenneria goodwinii</name>
    <dbReference type="NCBI Taxonomy" id="1109412"/>
    <lineage>
        <taxon>Bacteria</taxon>
        <taxon>Pseudomonadati</taxon>
        <taxon>Pseudomonadota</taxon>
        <taxon>Gammaproteobacteria</taxon>
        <taxon>Enterobacterales</taxon>
        <taxon>Pectobacteriaceae</taxon>
        <taxon>Brenneria</taxon>
    </lineage>
</organism>
<dbReference type="AlphaFoldDB" id="A0A0G4JQ94"/>
<proteinExistence type="predicted"/>
<dbReference type="Proteomes" id="UP000044377">
    <property type="component" value="Unassembled WGS sequence"/>
</dbReference>
<dbReference type="EMBL" id="CGIG01000001">
    <property type="protein sequence ID" value="CPR14089.1"/>
    <property type="molecule type" value="Genomic_DNA"/>
</dbReference>